<evidence type="ECO:0000256" key="2">
    <source>
        <dbReference type="ARBA" id="ARBA00022664"/>
    </source>
</evidence>
<evidence type="ECO:0000256" key="1">
    <source>
        <dbReference type="ARBA" id="ARBA00022574"/>
    </source>
</evidence>
<dbReference type="InterPro" id="IPR036322">
    <property type="entry name" value="WD40_repeat_dom_sf"/>
</dbReference>
<dbReference type="AlphaFoldDB" id="A0A7R8H074"/>
<dbReference type="InterPro" id="IPR020472">
    <property type="entry name" value="WD40_PAC1"/>
</dbReference>
<dbReference type="OrthoDB" id="200206at2759"/>
<organism evidence="7 8">
    <name type="scientific">Lepeophtheirus salmonis</name>
    <name type="common">Salmon louse</name>
    <name type="synonym">Caligus salmonis</name>
    <dbReference type="NCBI Taxonomy" id="72036"/>
    <lineage>
        <taxon>Eukaryota</taxon>
        <taxon>Metazoa</taxon>
        <taxon>Ecdysozoa</taxon>
        <taxon>Arthropoda</taxon>
        <taxon>Crustacea</taxon>
        <taxon>Multicrustacea</taxon>
        <taxon>Hexanauplia</taxon>
        <taxon>Copepoda</taxon>
        <taxon>Siphonostomatoida</taxon>
        <taxon>Caligidae</taxon>
        <taxon>Lepeophtheirus</taxon>
    </lineage>
</organism>
<dbReference type="InterPro" id="IPR015943">
    <property type="entry name" value="WD40/YVTN_repeat-like_dom_sf"/>
</dbReference>
<dbReference type="Gene3D" id="2.130.10.10">
    <property type="entry name" value="YVTN repeat-like/Quinoprotein amine dehydrogenase"/>
    <property type="match status" value="1"/>
</dbReference>
<dbReference type="SUPFAM" id="SSF50978">
    <property type="entry name" value="WD40 repeat-like"/>
    <property type="match status" value="1"/>
</dbReference>
<evidence type="ECO:0000313" key="8">
    <source>
        <dbReference type="Proteomes" id="UP000675881"/>
    </source>
</evidence>
<evidence type="ECO:0000313" key="7">
    <source>
        <dbReference type="EMBL" id="CAF2763880.1"/>
    </source>
</evidence>
<dbReference type="GO" id="GO:0003723">
    <property type="term" value="F:RNA binding"/>
    <property type="evidence" value="ECO:0007669"/>
    <property type="project" value="TreeGrafter"/>
</dbReference>
<proteinExistence type="inferred from homology"/>
<keyword evidence="3" id="KW-0677">Repeat</keyword>
<reference evidence="7" key="1">
    <citation type="submission" date="2021-02" db="EMBL/GenBank/DDBJ databases">
        <authorList>
            <person name="Bekaert M."/>
        </authorList>
    </citation>
    <scope>NUCLEOTIDE SEQUENCE</scope>
    <source>
        <strain evidence="7">IoA-00</strain>
    </source>
</reference>
<protein>
    <recommendedName>
        <fullName evidence="6">Serine-threonine kinase receptor-associated protein</fullName>
    </recommendedName>
</protein>
<dbReference type="CDD" id="cd00200">
    <property type="entry name" value="WD40"/>
    <property type="match status" value="1"/>
</dbReference>
<accession>A0A7R8H074</accession>
<gene>
    <name evidence="7" type="ORF">LSAA_884</name>
</gene>
<keyword evidence="1" id="KW-0853">WD repeat</keyword>
<dbReference type="PROSITE" id="PS50082">
    <property type="entry name" value="WD_REPEATS_2"/>
    <property type="match status" value="4"/>
</dbReference>
<dbReference type="PROSITE" id="PS50294">
    <property type="entry name" value="WD_REPEATS_REGION"/>
    <property type="match status" value="3"/>
</dbReference>
<dbReference type="Proteomes" id="UP000675881">
    <property type="component" value="Chromosome 1"/>
</dbReference>
<keyword evidence="4" id="KW-0508">mRNA splicing</keyword>
<dbReference type="InterPro" id="IPR001680">
    <property type="entry name" value="WD40_rpt"/>
</dbReference>
<evidence type="ECO:0000256" key="3">
    <source>
        <dbReference type="ARBA" id="ARBA00022737"/>
    </source>
</evidence>
<evidence type="ECO:0000256" key="5">
    <source>
        <dbReference type="ARBA" id="ARBA00038394"/>
    </source>
</evidence>
<dbReference type="PANTHER" id="PTHR19877">
    <property type="entry name" value="EUKARYOTIC TRANSLATION INITIATION FACTOR 3 SUBUNIT I"/>
    <property type="match status" value="1"/>
</dbReference>
<dbReference type="SMART" id="SM00320">
    <property type="entry name" value="WD40"/>
    <property type="match status" value="6"/>
</dbReference>
<keyword evidence="8" id="KW-1185">Reference proteome</keyword>
<comment type="similarity">
    <text evidence="5">Belongs to the WD repeat STRAP family.</text>
</comment>
<evidence type="ECO:0000256" key="4">
    <source>
        <dbReference type="ARBA" id="ARBA00023187"/>
    </source>
</evidence>
<keyword evidence="2" id="KW-0507">mRNA processing</keyword>
<sequence length="331" mass="36156">MAPLRQTPLTCSGHTRPVVFLAFSGVCNETGDYYCISGCKDGMPMLRQGDTGDWIGTFEGHKGAVWGVDLNSDATRAATGAADFSAMVWDALSGQELLHLEHKHIVKTVHFSRDSTKLSTGSNDKSIRIFDIASMSKDPLLEFPAPLTPAPSNKCCLTRKTKTLISASDDKTIAFWNTQDGQKIKELSFEGEAIGGIELARAGNLLTIAHGNNVSFYDIQKMEIVKKVTTPTVVYSASYLPQKNTFVAAGEDFIIYKYNYETGEEQDNFKGHFGPVHCIRFSPDGELYASGSEDGTVRLWQTEIGKSYGLWRVIDSVSGAEVTPKSEAVVS</sequence>
<evidence type="ECO:0000256" key="6">
    <source>
        <dbReference type="ARBA" id="ARBA00040390"/>
    </source>
</evidence>
<dbReference type="Pfam" id="PF00400">
    <property type="entry name" value="WD40"/>
    <property type="match status" value="3"/>
</dbReference>
<dbReference type="PANTHER" id="PTHR19877:SF13">
    <property type="entry name" value="SERINE-THREONINE KINASE RECEPTOR-ASSOCIATED PROTEIN"/>
    <property type="match status" value="1"/>
</dbReference>
<dbReference type="GO" id="GO:0000387">
    <property type="term" value="P:spliceosomal snRNP assembly"/>
    <property type="evidence" value="ECO:0007669"/>
    <property type="project" value="TreeGrafter"/>
</dbReference>
<name>A0A7R8H074_LEPSM</name>
<dbReference type="GO" id="GO:0032797">
    <property type="term" value="C:SMN complex"/>
    <property type="evidence" value="ECO:0007669"/>
    <property type="project" value="TreeGrafter"/>
</dbReference>
<dbReference type="PRINTS" id="PR00320">
    <property type="entry name" value="GPROTEINBRPT"/>
</dbReference>
<dbReference type="EMBL" id="HG994580">
    <property type="protein sequence ID" value="CAF2763880.1"/>
    <property type="molecule type" value="Genomic_DNA"/>
</dbReference>